<evidence type="ECO:0000256" key="4">
    <source>
        <dbReference type="ARBA" id="ARBA00022679"/>
    </source>
</evidence>
<sequence length="188" mass="21483">MALPCIVIAVSGTPGSGKTTYSRFIAEHYGLRYVSSGSLFREIARERGVSLLELHRQAERDERIDLLIDQRAVSEALKGGVVIEGHLAVWVLKEIAHIKIIFDAPREVRAERIARRDGISFEEALREITERERSNYERAMKYYGLNIKDYSVADLVVSTQHLSPEAIKRIVLAYIEGFQEKYPELFYP</sequence>
<gene>
    <name evidence="10" type="primary">cmk</name>
    <name evidence="11" type="ORF">IG193_03920</name>
</gene>
<feature type="binding site" evidence="10">
    <location>
        <begin position="12"/>
        <end position="20"/>
    </location>
    <ligand>
        <name>ATP</name>
        <dbReference type="ChEBI" id="CHEBI:30616"/>
    </ligand>
</feature>
<dbReference type="GO" id="GO:0006220">
    <property type="term" value="P:pyrimidine nucleotide metabolic process"/>
    <property type="evidence" value="ECO:0007669"/>
    <property type="project" value="UniProtKB-UniRule"/>
</dbReference>
<dbReference type="HAMAP" id="MF_00239">
    <property type="entry name" value="Cytidyl_kinase_type2"/>
    <property type="match status" value="1"/>
</dbReference>
<keyword evidence="7 10" id="KW-0067">ATP-binding</keyword>
<dbReference type="InParanoid" id="A0A7L9FJD7"/>
<dbReference type="CDD" id="cd02020">
    <property type="entry name" value="CMPK"/>
    <property type="match status" value="1"/>
</dbReference>
<protein>
    <recommendedName>
        <fullName evidence="10">Cytidylate kinase</fullName>
        <shortName evidence="10">CK</shortName>
        <ecNumber evidence="10">2.7.4.25</ecNumber>
    </recommendedName>
    <alternativeName>
        <fullName evidence="10">Cytidine monophosphate kinase</fullName>
        <shortName evidence="10">CMP kinase</shortName>
    </alternativeName>
</protein>
<keyword evidence="3 10" id="KW-0963">Cytoplasm</keyword>
<keyword evidence="5 10" id="KW-0547">Nucleotide-binding</keyword>
<keyword evidence="6 10" id="KW-0418">Kinase</keyword>
<evidence type="ECO:0000313" key="11">
    <source>
        <dbReference type="EMBL" id="QOJ79761.1"/>
    </source>
</evidence>
<dbReference type="Proteomes" id="UP000594121">
    <property type="component" value="Chromosome"/>
</dbReference>
<evidence type="ECO:0000256" key="3">
    <source>
        <dbReference type="ARBA" id="ARBA00022490"/>
    </source>
</evidence>
<comment type="catalytic activity">
    <reaction evidence="9 10">
        <text>CMP + ATP = CDP + ADP</text>
        <dbReference type="Rhea" id="RHEA:11600"/>
        <dbReference type="ChEBI" id="CHEBI:30616"/>
        <dbReference type="ChEBI" id="CHEBI:58069"/>
        <dbReference type="ChEBI" id="CHEBI:60377"/>
        <dbReference type="ChEBI" id="CHEBI:456216"/>
        <dbReference type="EC" id="2.7.4.25"/>
    </reaction>
</comment>
<dbReference type="GO" id="GO:0036431">
    <property type="term" value="F:dCMP kinase activity"/>
    <property type="evidence" value="ECO:0007669"/>
    <property type="project" value="InterPro"/>
</dbReference>
<evidence type="ECO:0000256" key="5">
    <source>
        <dbReference type="ARBA" id="ARBA00022741"/>
    </source>
</evidence>
<dbReference type="Gene3D" id="3.40.50.300">
    <property type="entry name" value="P-loop containing nucleotide triphosphate hydrolases"/>
    <property type="match status" value="1"/>
</dbReference>
<comment type="similarity">
    <text evidence="2 10">Belongs to the cytidylate kinase family. Type 2 subfamily.</text>
</comment>
<dbReference type="Pfam" id="PF13189">
    <property type="entry name" value="Cytidylate_kin2"/>
    <property type="match status" value="1"/>
</dbReference>
<keyword evidence="4 10" id="KW-0808">Transferase</keyword>
<dbReference type="EC" id="2.7.4.25" evidence="10"/>
<reference evidence="11 12" key="1">
    <citation type="submission" date="2020-10" db="EMBL/GenBank/DDBJ databases">
        <title>Thermofilum lucidum 3507LT sp. nov. a novel member of Thermofilaceae family isolated from Chile hot spring, and proposal of description order Thermofilales.</title>
        <authorList>
            <person name="Zayulina K.S."/>
            <person name="Elcheninov A.G."/>
            <person name="Toshchakov S.V."/>
            <person name="Kublanov I.V."/>
        </authorList>
    </citation>
    <scope>NUCLEOTIDE SEQUENCE [LARGE SCALE GENOMIC DNA]</scope>
    <source>
        <strain evidence="11 12">3507LT</strain>
    </source>
</reference>
<comment type="catalytic activity">
    <reaction evidence="8 10">
        <text>dCMP + ATP = dCDP + ADP</text>
        <dbReference type="Rhea" id="RHEA:25094"/>
        <dbReference type="ChEBI" id="CHEBI:30616"/>
        <dbReference type="ChEBI" id="CHEBI:57566"/>
        <dbReference type="ChEBI" id="CHEBI:58593"/>
        <dbReference type="ChEBI" id="CHEBI:456216"/>
        <dbReference type="EC" id="2.7.4.25"/>
    </reaction>
</comment>
<evidence type="ECO:0000256" key="10">
    <source>
        <dbReference type="HAMAP-Rule" id="MF_00239"/>
    </source>
</evidence>
<name>A0A7L9FJD7_9CREN</name>
<dbReference type="InterPro" id="IPR011892">
    <property type="entry name" value="Cyt_kin_arch"/>
</dbReference>
<comment type="subcellular location">
    <subcellularLocation>
        <location evidence="1 10">Cytoplasm</location>
    </subcellularLocation>
</comment>
<dbReference type="NCBIfam" id="TIGR02173">
    <property type="entry name" value="cyt_kin_arch"/>
    <property type="match status" value="1"/>
</dbReference>
<evidence type="ECO:0000256" key="2">
    <source>
        <dbReference type="ARBA" id="ARBA00011005"/>
    </source>
</evidence>
<dbReference type="SUPFAM" id="SSF52540">
    <property type="entry name" value="P-loop containing nucleoside triphosphate hydrolases"/>
    <property type="match status" value="1"/>
</dbReference>
<dbReference type="InterPro" id="IPR011994">
    <property type="entry name" value="Cytidylate_kinase_dom"/>
</dbReference>
<evidence type="ECO:0000313" key="12">
    <source>
        <dbReference type="Proteomes" id="UP000594121"/>
    </source>
</evidence>
<dbReference type="FunCoup" id="A0A7L9FJD7">
    <property type="interactions" value="10"/>
</dbReference>
<evidence type="ECO:0000256" key="9">
    <source>
        <dbReference type="ARBA" id="ARBA00048478"/>
    </source>
</evidence>
<dbReference type="GO" id="GO:0005524">
    <property type="term" value="F:ATP binding"/>
    <property type="evidence" value="ECO:0007669"/>
    <property type="project" value="UniProtKB-UniRule"/>
</dbReference>
<dbReference type="EMBL" id="CP062310">
    <property type="protein sequence ID" value="QOJ79761.1"/>
    <property type="molecule type" value="Genomic_DNA"/>
</dbReference>
<accession>A0A7L9FJD7</accession>
<dbReference type="AlphaFoldDB" id="A0A7L9FJD7"/>
<organism evidence="11 12">
    <name type="scientific">Infirmifilum lucidum</name>
    <dbReference type="NCBI Taxonomy" id="2776706"/>
    <lineage>
        <taxon>Archaea</taxon>
        <taxon>Thermoproteota</taxon>
        <taxon>Thermoprotei</taxon>
        <taxon>Thermofilales</taxon>
        <taxon>Thermofilaceae</taxon>
        <taxon>Infirmifilum</taxon>
    </lineage>
</organism>
<dbReference type="GO" id="GO:0005737">
    <property type="term" value="C:cytoplasm"/>
    <property type="evidence" value="ECO:0007669"/>
    <property type="project" value="UniProtKB-SubCell"/>
</dbReference>
<dbReference type="InterPro" id="IPR027417">
    <property type="entry name" value="P-loop_NTPase"/>
</dbReference>
<proteinExistence type="inferred from homology"/>
<evidence type="ECO:0000256" key="8">
    <source>
        <dbReference type="ARBA" id="ARBA00047615"/>
    </source>
</evidence>
<evidence type="ECO:0000256" key="1">
    <source>
        <dbReference type="ARBA" id="ARBA00004496"/>
    </source>
</evidence>
<dbReference type="KEGG" id="thel:IG193_03920"/>
<evidence type="ECO:0000256" key="7">
    <source>
        <dbReference type="ARBA" id="ARBA00022840"/>
    </source>
</evidence>
<evidence type="ECO:0000256" key="6">
    <source>
        <dbReference type="ARBA" id="ARBA00022777"/>
    </source>
</evidence>
<keyword evidence="12" id="KW-1185">Reference proteome</keyword>